<organism evidence="15 16">
    <name type="scientific">Helianthus annuus</name>
    <name type="common">Common sunflower</name>
    <dbReference type="NCBI Taxonomy" id="4232"/>
    <lineage>
        <taxon>Eukaryota</taxon>
        <taxon>Viridiplantae</taxon>
        <taxon>Streptophyta</taxon>
        <taxon>Embryophyta</taxon>
        <taxon>Tracheophyta</taxon>
        <taxon>Spermatophyta</taxon>
        <taxon>Magnoliopsida</taxon>
        <taxon>eudicotyledons</taxon>
        <taxon>Gunneridae</taxon>
        <taxon>Pentapetalae</taxon>
        <taxon>asterids</taxon>
        <taxon>campanulids</taxon>
        <taxon>Asterales</taxon>
        <taxon>Asteraceae</taxon>
        <taxon>Asteroideae</taxon>
        <taxon>Heliantheae alliance</taxon>
        <taxon>Heliantheae</taxon>
        <taxon>Helianthus</taxon>
    </lineage>
</organism>
<evidence type="ECO:0000256" key="5">
    <source>
        <dbReference type="ARBA" id="ARBA00022792"/>
    </source>
</evidence>
<reference evidence="15" key="2">
    <citation type="submission" date="2020-06" db="EMBL/GenBank/DDBJ databases">
        <title>Helianthus annuus Genome sequencing and assembly Release 2.</title>
        <authorList>
            <person name="Gouzy J."/>
            <person name="Langlade N."/>
            <person name="Munos S."/>
        </authorList>
    </citation>
    <scope>NUCLEOTIDE SEQUENCE</scope>
    <source>
        <tissue evidence="15">Leaves</tissue>
    </source>
</reference>
<evidence type="ECO:0000313" key="16">
    <source>
        <dbReference type="Proteomes" id="UP000215914"/>
    </source>
</evidence>
<name>A0A9K3MWY1_HELAN</name>
<keyword evidence="5" id="KW-0999">Mitochondrion inner membrane</keyword>
<comment type="subcellular location">
    <subcellularLocation>
        <location evidence="1">Mitochondrion inner membrane</location>
        <topology evidence="1">Peripheral membrane protein</topology>
        <orientation evidence="1">Intermembrane side</orientation>
    </subcellularLocation>
    <subcellularLocation>
        <location evidence="2">Peroxisome</location>
    </subcellularLocation>
</comment>
<feature type="domain" description="EF-hand" evidence="14">
    <location>
        <begin position="196"/>
        <end position="231"/>
    </location>
</feature>
<dbReference type="GO" id="GO:0005743">
    <property type="term" value="C:mitochondrial inner membrane"/>
    <property type="evidence" value="ECO:0007669"/>
    <property type="project" value="UniProtKB-SubCell"/>
</dbReference>
<dbReference type="InterPro" id="IPR011992">
    <property type="entry name" value="EF-hand-dom_pair"/>
</dbReference>
<dbReference type="InterPro" id="IPR045024">
    <property type="entry name" value="NDH-2"/>
</dbReference>
<evidence type="ECO:0000256" key="1">
    <source>
        <dbReference type="ARBA" id="ARBA00004137"/>
    </source>
</evidence>
<evidence type="ECO:0000256" key="6">
    <source>
        <dbReference type="ARBA" id="ARBA00022827"/>
    </source>
</evidence>
<sequence length="380" mass="43614">MISYYVHSQKGLFVFIVLYAYLKGYSLQEVEDALRIRRSIIDCFERASLPSVSEDEKKRILHFVVVGGGPTGVEFAAELHDFLHEDLVKLFDKRITDFAEEKFKRDGINVKTGSMVVKVSDKSISLKERSTGEMKDLPYGMVVWSTGIGTRPVVMDFMKQIGQGNRRVMATDEWLRVEGVPNVYALGDCAMINQRKVMEDISAIFSKADKNKSGKLNVGDFAEVINDIIERYPQVELHLKSKKLKNFVELLQSNQDDAAKKATQLDIEKFKKALSEVDTKMKSLHVAAQQGEYLAKCFNMMKECEENPEGPIRFRDSGRHHFKPFRGNKDEILGKCLLPLYSVHRRWDNKVVHSKWHNLERHKVIDGEKKEAKFASRIHL</sequence>
<keyword evidence="8" id="KW-0809">Transit peptide</keyword>
<keyword evidence="6" id="KW-0274">FAD</keyword>
<evidence type="ECO:0000256" key="4">
    <source>
        <dbReference type="ARBA" id="ARBA00022630"/>
    </source>
</evidence>
<dbReference type="GO" id="GO:0005509">
    <property type="term" value="F:calcium ion binding"/>
    <property type="evidence" value="ECO:0007669"/>
    <property type="project" value="InterPro"/>
</dbReference>
<dbReference type="Pfam" id="PF07992">
    <property type="entry name" value="Pyr_redox_2"/>
    <property type="match status" value="1"/>
</dbReference>
<evidence type="ECO:0000313" key="15">
    <source>
        <dbReference type="EMBL" id="KAF5778777.1"/>
    </source>
</evidence>
<dbReference type="InterPro" id="IPR036188">
    <property type="entry name" value="FAD/NAD-bd_sf"/>
</dbReference>
<protein>
    <submittedName>
        <fullName evidence="15">NADH:ubiquinone reductase (Non-electrogenic)</fullName>
        <ecNumber evidence="15">1.6.5.9</ecNumber>
    </submittedName>
</protein>
<dbReference type="GO" id="GO:0005777">
    <property type="term" value="C:peroxisome"/>
    <property type="evidence" value="ECO:0007669"/>
    <property type="project" value="UniProtKB-SubCell"/>
</dbReference>
<keyword evidence="12" id="KW-0576">Peroxisome</keyword>
<evidence type="ECO:0000256" key="2">
    <source>
        <dbReference type="ARBA" id="ARBA00004275"/>
    </source>
</evidence>
<comment type="caution">
    <text evidence="15">The sequence shown here is derived from an EMBL/GenBank/DDBJ whole genome shotgun (WGS) entry which is preliminary data.</text>
</comment>
<dbReference type="Gramene" id="mRNA:HanXRQr2_Chr12g0551541">
    <property type="protein sequence ID" value="mRNA:HanXRQr2_Chr12g0551541"/>
    <property type="gene ID" value="HanXRQr2_Chr12g0551541"/>
</dbReference>
<dbReference type="AlphaFoldDB" id="A0A9K3MWY1"/>
<dbReference type="PANTHER" id="PTHR43706">
    <property type="entry name" value="NADH DEHYDROGENASE"/>
    <property type="match status" value="1"/>
</dbReference>
<dbReference type="PROSITE" id="PS50222">
    <property type="entry name" value="EF_HAND_2"/>
    <property type="match status" value="1"/>
</dbReference>
<dbReference type="Proteomes" id="UP000215914">
    <property type="component" value="Unassembled WGS sequence"/>
</dbReference>
<keyword evidence="5" id="KW-0472">Membrane</keyword>
<evidence type="ECO:0000256" key="11">
    <source>
        <dbReference type="ARBA" id="ARBA00023128"/>
    </source>
</evidence>
<dbReference type="InterPro" id="IPR002048">
    <property type="entry name" value="EF_hand_dom"/>
</dbReference>
<keyword evidence="10" id="KW-0520">NAD</keyword>
<keyword evidence="4" id="KW-0285">Flavoprotein</keyword>
<evidence type="ECO:0000256" key="13">
    <source>
        <dbReference type="ARBA" id="ARBA00049010"/>
    </source>
</evidence>
<dbReference type="EC" id="1.6.5.9" evidence="15"/>
<dbReference type="PROSITE" id="PS00018">
    <property type="entry name" value="EF_HAND_1"/>
    <property type="match status" value="1"/>
</dbReference>
<keyword evidence="11" id="KW-0496">Mitochondrion</keyword>
<dbReference type="GO" id="GO:0050136">
    <property type="term" value="F:NADH dehydrogenase (quinone) (non-electrogenic) activity"/>
    <property type="evidence" value="ECO:0007669"/>
    <property type="project" value="UniProtKB-EC"/>
</dbReference>
<evidence type="ECO:0000256" key="3">
    <source>
        <dbReference type="ARBA" id="ARBA00005272"/>
    </source>
</evidence>
<comment type="similarity">
    <text evidence="3">Belongs to the NADH dehydrogenase family.</text>
</comment>
<evidence type="ECO:0000256" key="10">
    <source>
        <dbReference type="ARBA" id="ARBA00023027"/>
    </source>
</evidence>
<evidence type="ECO:0000256" key="9">
    <source>
        <dbReference type="ARBA" id="ARBA00023002"/>
    </source>
</evidence>
<dbReference type="InterPro" id="IPR023753">
    <property type="entry name" value="FAD/NAD-binding_dom"/>
</dbReference>
<proteinExistence type="inferred from homology"/>
<keyword evidence="9 15" id="KW-0560">Oxidoreductase</keyword>
<keyword evidence="7" id="KW-0106">Calcium</keyword>
<dbReference type="SUPFAM" id="SSF51905">
    <property type="entry name" value="FAD/NAD(P)-binding domain"/>
    <property type="match status" value="1"/>
</dbReference>
<evidence type="ECO:0000259" key="14">
    <source>
        <dbReference type="PROSITE" id="PS50222"/>
    </source>
</evidence>
<dbReference type="GO" id="GO:0016491">
    <property type="term" value="F:oxidoreductase activity"/>
    <property type="evidence" value="ECO:0000318"/>
    <property type="project" value="GO_Central"/>
</dbReference>
<dbReference type="PANTHER" id="PTHR43706:SF44">
    <property type="entry name" value="NADH:UBIQUINONE REDUCTASE (NON-ELECTROGENIC)"/>
    <property type="match status" value="1"/>
</dbReference>
<evidence type="ECO:0000256" key="8">
    <source>
        <dbReference type="ARBA" id="ARBA00022946"/>
    </source>
</evidence>
<gene>
    <name evidence="15" type="ORF">HanXRQr2_Chr12g0551541</name>
</gene>
<dbReference type="SUPFAM" id="SSF47473">
    <property type="entry name" value="EF-hand"/>
    <property type="match status" value="1"/>
</dbReference>
<keyword evidence="16" id="KW-1185">Reference proteome</keyword>
<evidence type="ECO:0000256" key="12">
    <source>
        <dbReference type="ARBA" id="ARBA00023140"/>
    </source>
</evidence>
<accession>A0A9K3MWY1</accession>
<dbReference type="Gene3D" id="3.50.50.100">
    <property type="match status" value="1"/>
</dbReference>
<dbReference type="InterPro" id="IPR018247">
    <property type="entry name" value="EF_Hand_1_Ca_BS"/>
</dbReference>
<dbReference type="GO" id="GO:0005739">
    <property type="term" value="C:mitochondrion"/>
    <property type="evidence" value="ECO:0000318"/>
    <property type="project" value="GO_Central"/>
</dbReference>
<reference evidence="15" key="1">
    <citation type="journal article" date="2017" name="Nature">
        <title>The sunflower genome provides insights into oil metabolism, flowering and Asterid evolution.</title>
        <authorList>
            <person name="Badouin H."/>
            <person name="Gouzy J."/>
            <person name="Grassa C.J."/>
            <person name="Murat F."/>
            <person name="Staton S.E."/>
            <person name="Cottret L."/>
            <person name="Lelandais-Briere C."/>
            <person name="Owens G.L."/>
            <person name="Carrere S."/>
            <person name="Mayjonade B."/>
            <person name="Legrand L."/>
            <person name="Gill N."/>
            <person name="Kane N.C."/>
            <person name="Bowers J.E."/>
            <person name="Hubner S."/>
            <person name="Bellec A."/>
            <person name="Berard A."/>
            <person name="Berges H."/>
            <person name="Blanchet N."/>
            <person name="Boniface M.C."/>
            <person name="Brunel D."/>
            <person name="Catrice O."/>
            <person name="Chaidir N."/>
            <person name="Claudel C."/>
            <person name="Donnadieu C."/>
            <person name="Faraut T."/>
            <person name="Fievet G."/>
            <person name="Helmstetter N."/>
            <person name="King M."/>
            <person name="Knapp S.J."/>
            <person name="Lai Z."/>
            <person name="Le Paslier M.C."/>
            <person name="Lippi Y."/>
            <person name="Lorenzon L."/>
            <person name="Mandel J.R."/>
            <person name="Marage G."/>
            <person name="Marchand G."/>
            <person name="Marquand E."/>
            <person name="Bret-Mestries E."/>
            <person name="Morien E."/>
            <person name="Nambeesan S."/>
            <person name="Nguyen T."/>
            <person name="Pegot-Espagnet P."/>
            <person name="Pouilly N."/>
            <person name="Raftis F."/>
            <person name="Sallet E."/>
            <person name="Schiex T."/>
            <person name="Thomas J."/>
            <person name="Vandecasteele C."/>
            <person name="Vares D."/>
            <person name="Vear F."/>
            <person name="Vautrin S."/>
            <person name="Crespi M."/>
            <person name="Mangin B."/>
            <person name="Burke J.M."/>
            <person name="Salse J."/>
            <person name="Munos S."/>
            <person name="Vincourt P."/>
            <person name="Rieseberg L.H."/>
            <person name="Langlade N.B."/>
        </authorList>
    </citation>
    <scope>NUCLEOTIDE SEQUENCE</scope>
    <source>
        <tissue evidence="15">Leaves</tissue>
    </source>
</reference>
<evidence type="ECO:0000256" key="7">
    <source>
        <dbReference type="ARBA" id="ARBA00022837"/>
    </source>
</evidence>
<dbReference type="EMBL" id="MNCJ02000327">
    <property type="protein sequence ID" value="KAF5778777.1"/>
    <property type="molecule type" value="Genomic_DNA"/>
</dbReference>
<comment type="catalytic activity">
    <reaction evidence="13">
        <text>a ubiquinone + NADH + H(+) = a ubiquinol + NAD(+)</text>
        <dbReference type="Rhea" id="RHEA:23152"/>
        <dbReference type="Rhea" id="RHEA-COMP:9565"/>
        <dbReference type="Rhea" id="RHEA-COMP:9566"/>
        <dbReference type="ChEBI" id="CHEBI:15378"/>
        <dbReference type="ChEBI" id="CHEBI:16389"/>
        <dbReference type="ChEBI" id="CHEBI:17976"/>
        <dbReference type="ChEBI" id="CHEBI:57540"/>
        <dbReference type="ChEBI" id="CHEBI:57945"/>
    </reaction>
</comment>